<evidence type="ECO:0000313" key="3">
    <source>
        <dbReference type="Proteomes" id="UP000297720"/>
    </source>
</evidence>
<accession>A0A5F0KBF7</accession>
<dbReference type="RefSeq" id="WP_134749436.1">
    <property type="nucleotide sequence ID" value="NZ_QORK01000017.1"/>
</dbReference>
<dbReference type="EMBL" id="QORL01000017">
    <property type="protein sequence ID" value="TFF76518.1"/>
    <property type="molecule type" value="Genomic_DNA"/>
</dbReference>
<keyword evidence="3" id="KW-1185">Reference proteome</keyword>
<evidence type="ECO:0000313" key="1">
    <source>
        <dbReference type="EMBL" id="TFF76518.1"/>
    </source>
</evidence>
<dbReference type="AlphaFoldDB" id="A0A5F0KBF7"/>
<dbReference type="Proteomes" id="UP000297914">
    <property type="component" value="Unassembled WGS sequence"/>
</dbReference>
<protein>
    <submittedName>
        <fullName evidence="2">Uncharacterized protein</fullName>
    </submittedName>
</protein>
<sequence>MKNPEPSLDREAVISAIGAYIKLRGCNEVLASRNLEMIVTRVTPFVDEPDAVALIVKFMSIRHTSSTRMLTDIYDLLSTKDWQVTIGSFISGSQ</sequence>
<comment type="caution">
    <text evidence="2">The sequence shown here is derived from an EMBL/GenBank/DDBJ whole genome shotgun (WGS) entry which is preliminary data.</text>
</comment>
<evidence type="ECO:0000313" key="4">
    <source>
        <dbReference type="Proteomes" id="UP000297914"/>
    </source>
</evidence>
<reference evidence="2 4" key="1">
    <citation type="submission" date="2018-06" db="EMBL/GenBank/DDBJ databases">
        <title>Occurrence of a novel blaKPC-2- and qnrS2- harbouring IncP6 plasmid from Aeromonas taiwanensis isolates recovered from the river sediments.</title>
        <authorList>
            <person name="Zheng B."/>
            <person name="Yu X."/>
            <person name="Xiao Y."/>
        </authorList>
    </citation>
    <scope>NUCLEOTIDE SEQUENCE [LARGE SCALE GENOMIC DNA]</scope>
    <source>
        <strain evidence="1 3">1713</strain>
        <strain evidence="2 4">198</strain>
    </source>
</reference>
<dbReference type="EMBL" id="QORK01000017">
    <property type="protein sequence ID" value="TFF80966.1"/>
    <property type="molecule type" value="Genomic_DNA"/>
</dbReference>
<gene>
    <name evidence="1" type="ORF">DRM93_09440</name>
    <name evidence="2" type="ORF">DRM94_09440</name>
</gene>
<name>A0A5F0KBF7_9GAMM</name>
<evidence type="ECO:0000313" key="2">
    <source>
        <dbReference type="EMBL" id="TFF80966.1"/>
    </source>
</evidence>
<proteinExistence type="predicted"/>
<dbReference type="Proteomes" id="UP000297720">
    <property type="component" value="Unassembled WGS sequence"/>
</dbReference>
<organism evidence="2 4">
    <name type="scientific">Aeromonas taiwanensis</name>
    <dbReference type="NCBI Taxonomy" id="633417"/>
    <lineage>
        <taxon>Bacteria</taxon>
        <taxon>Pseudomonadati</taxon>
        <taxon>Pseudomonadota</taxon>
        <taxon>Gammaproteobacteria</taxon>
        <taxon>Aeromonadales</taxon>
        <taxon>Aeromonadaceae</taxon>
        <taxon>Aeromonas</taxon>
    </lineage>
</organism>